<proteinExistence type="inferred from homology"/>
<keyword evidence="5" id="KW-0560">Oxidoreductase</keyword>
<dbReference type="InterPro" id="IPR036188">
    <property type="entry name" value="FAD/NAD-bd_sf"/>
</dbReference>
<dbReference type="PANTHER" id="PTHR42784">
    <property type="entry name" value="PYRANOSE 2-OXIDASE"/>
    <property type="match status" value="1"/>
</dbReference>
<dbReference type="Proteomes" id="UP000295345">
    <property type="component" value="Unassembled WGS sequence"/>
</dbReference>
<dbReference type="AlphaFoldDB" id="A0A4V2Y2Q7"/>
<evidence type="ECO:0000256" key="3">
    <source>
        <dbReference type="ARBA" id="ARBA00022630"/>
    </source>
</evidence>
<dbReference type="Gene3D" id="3.50.50.60">
    <property type="entry name" value="FAD/NAD(P)-binding domain"/>
    <property type="match status" value="2"/>
</dbReference>
<dbReference type="EMBL" id="SMKI01000208">
    <property type="protein sequence ID" value="TDC73245.1"/>
    <property type="molecule type" value="Genomic_DNA"/>
</dbReference>
<gene>
    <name evidence="9" type="ORF">E1283_19630</name>
</gene>
<evidence type="ECO:0000256" key="2">
    <source>
        <dbReference type="ARBA" id="ARBA00010790"/>
    </source>
</evidence>
<dbReference type="InterPro" id="IPR007867">
    <property type="entry name" value="GMC_OxRtase_C"/>
</dbReference>
<feature type="region of interest" description="Disordered" evidence="6">
    <location>
        <begin position="1"/>
        <end position="76"/>
    </location>
</feature>
<comment type="caution">
    <text evidence="9">The sequence shown here is derived from an EMBL/GenBank/DDBJ whole genome shotgun (WGS) entry which is preliminary data.</text>
</comment>
<reference evidence="9 10" key="1">
    <citation type="submission" date="2019-03" db="EMBL/GenBank/DDBJ databases">
        <title>Draft genome sequences of novel Actinobacteria.</title>
        <authorList>
            <person name="Sahin N."/>
            <person name="Ay H."/>
            <person name="Saygin H."/>
        </authorList>
    </citation>
    <scope>NUCLEOTIDE SEQUENCE [LARGE SCALE GENOMIC DNA]</scope>
    <source>
        <strain evidence="9 10">DSM 41900</strain>
    </source>
</reference>
<evidence type="ECO:0000256" key="1">
    <source>
        <dbReference type="ARBA" id="ARBA00001974"/>
    </source>
</evidence>
<evidence type="ECO:0000259" key="8">
    <source>
        <dbReference type="Pfam" id="PF05199"/>
    </source>
</evidence>
<dbReference type="SUPFAM" id="SSF51905">
    <property type="entry name" value="FAD/NAD(P)-binding domain"/>
    <property type="match status" value="1"/>
</dbReference>
<dbReference type="InterPro" id="IPR051473">
    <property type="entry name" value="P2Ox-like"/>
</dbReference>
<evidence type="ECO:0000313" key="10">
    <source>
        <dbReference type="Proteomes" id="UP000295345"/>
    </source>
</evidence>
<dbReference type="Pfam" id="PF00732">
    <property type="entry name" value="GMC_oxred_N"/>
    <property type="match status" value="1"/>
</dbReference>
<keyword evidence="10" id="KW-1185">Reference proteome</keyword>
<evidence type="ECO:0000256" key="4">
    <source>
        <dbReference type="ARBA" id="ARBA00022827"/>
    </source>
</evidence>
<dbReference type="InterPro" id="IPR000172">
    <property type="entry name" value="GMC_OxRdtase_N"/>
</dbReference>
<dbReference type="OrthoDB" id="9798604at2"/>
<sequence>MARAGRRPRLSQPRLGQPRLGQPRLGQPRLRTPAPGTPYSGARRAGILAANVAKGKGSGVSEQRDQGRIPDQAGTAEDERARLAALLDEVVPEDDFPSASAAGGVTFVESVLAERPDWRPRVADVIRRGRASAHWDWFAELVAGGYYADAGNGGNAGSASWAMVDWRPEPLGGWGTDVPVAAAAPATTHPRDLAARYDAVVIGSGAGGGVAACGLAEAGRTVLVVEAGGWPGTAELAHDHLRNPRSDWGLAPLSGPAADGDPRVLDDGRHDLVAHPTDAGWHNNAFTAGGGTRVYGAQAWRFAPLDFAMATAYGVPPGSALTDWPIGYDDLAPYYERAEWEIGVSGGGDDGRWAGARARELPMGPLPAGPARERLAAAAASLGLGTVYVPLLINSRPYLGRRACAQCNLCVGFACQVDAKNGSQNTMLTRAFATGLATVVLESRAARIRTDGAGRVVGVTLVGTVDGVAWRRDVDAAEVVVAAGAIESARLLLNSPSAREPHGIGNGHDLVGRHLQGHLYGGAMGVFGDVVEDLVGPGPSIATTDHRHRNGDLIGGGIIANEFVATPSNTYRYLVGAGLVPRDGAAGKRGMRELVRRSLRLMGPIQEVTVADARVRVDDGVVDRHGVPVARISGGVHPEDLRARDFTSRRSAEWLRAAGARDVFAYRYPPRGPSGGQHQAGTLRMGNDPRTSVVDSFGRVWGHENLRVMDGSVHVTNGGVNPVLTIFATALRSVEEMTGGWRTGGWRTG</sequence>
<accession>A0A4V2Y2Q7</accession>
<name>A0A4V2Y2Q7_9ACTN</name>
<dbReference type="Pfam" id="PF05199">
    <property type="entry name" value="GMC_oxred_C"/>
    <property type="match status" value="1"/>
</dbReference>
<dbReference type="PANTHER" id="PTHR42784:SF1">
    <property type="entry name" value="PYRANOSE 2-OXIDASE"/>
    <property type="match status" value="1"/>
</dbReference>
<dbReference type="GO" id="GO:0016614">
    <property type="term" value="F:oxidoreductase activity, acting on CH-OH group of donors"/>
    <property type="evidence" value="ECO:0007669"/>
    <property type="project" value="InterPro"/>
</dbReference>
<organism evidence="9 10">
    <name type="scientific">Streptomyces hainanensis</name>
    <dbReference type="NCBI Taxonomy" id="402648"/>
    <lineage>
        <taxon>Bacteria</taxon>
        <taxon>Bacillati</taxon>
        <taxon>Actinomycetota</taxon>
        <taxon>Actinomycetes</taxon>
        <taxon>Kitasatosporales</taxon>
        <taxon>Streptomycetaceae</taxon>
        <taxon>Streptomyces</taxon>
    </lineage>
</organism>
<protein>
    <submittedName>
        <fullName evidence="9">GMC family oxidoreductase</fullName>
    </submittedName>
</protein>
<keyword evidence="4" id="KW-0274">FAD</keyword>
<evidence type="ECO:0000256" key="5">
    <source>
        <dbReference type="ARBA" id="ARBA00023002"/>
    </source>
</evidence>
<comment type="cofactor">
    <cofactor evidence="1">
        <name>FAD</name>
        <dbReference type="ChEBI" id="CHEBI:57692"/>
    </cofactor>
</comment>
<feature type="domain" description="Glucose-methanol-choline oxidoreductase C-terminal" evidence="8">
    <location>
        <begin position="612"/>
        <end position="730"/>
    </location>
</feature>
<evidence type="ECO:0000259" key="7">
    <source>
        <dbReference type="Pfam" id="PF00732"/>
    </source>
</evidence>
<feature type="domain" description="Glucose-methanol-choline oxidoreductase N-terminal" evidence="7">
    <location>
        <begin position="327"/>
        <end position="519"/>
    </location>
</feature>
<keyword evidence="3" id="KW-0285">Flavoprotein</keyword>
<evidence type="ECO:0000313" key="9">
    <source>
        <dbReference type="EMBL" id="TDC73245.1"/>
    </source>
</evidence>
<dbReference type="GO" id="GO:0050660">
    <property type="term" value="F:flavin adenine dinucleotide binding"/>
    <property type="evidence" value="ECO:0007669"/>
    <property type="project" value="InterPro"/>
</dbReference>
<evidence type="ECO:0000256" key="6">
    <source>
        <dbReference type="SAM" id="MobiDB-lite"/>
    </source>
</evidence>
<comment type="similarity">
    <text evidence="2">Belongs to the GMC oxidoreductase family.</text>
</comment>